<gene>
    <name evidence="2" type="ORF">METZ01_LOCUS180977</name>
</gene>
<dbReference type="PANTHER" id="PTHR13420">
    <property type="entry name" value="UPF0235 PROTEIN C15ORF40"/>
    <property type="match status" value="1"/>
</dbReference>
<accession>A0A382CS37</accession>
<dbReference type="SUPFAM" id="SSF69786">
    <property type="entry name" value="YggU-like"/>
    <property type="match status" value="1"/>
</dbReference>
<feature type="non-terminal residue" evidence="2">
    <location>
        <position position="1"/>
    </location>
</feature>
<dbReference type="InterPro" id="IPR036591">
    <property type="entry name" value="YggU-like_sf"/>
</dbReference>
<dbReference type="AlphaFoldDB" id="A0A382CS37"/>
<dbReference type="Gene3D" id="3.30.1200.10">
    <property type="entry name" value="YggU-like"/>
    <property type="match status" value="1"/>
</dbReference>
<comment type="similarity">
    <text evidence="1">Belongs to the UPF0235 family.</text>
</comment>
<dbReference type="Pfam" id="PF02594">
    <property type="entry name" value="DUF167"/>
    <property type="match status" value="1"/>
</dbReference>
<dbReference type="InterPro" id="IPR003746">
    <property type="entry name" value="DUF167"/>
</dbReference>
<proteinExistence type="inferred from homology"/>
<dbReference type="HAMAP" id="MF_00634">
    <property type="entry name" value="UPF0235"/>
    <property type="match status" value="1"/>
</dbReference>
<dbReference type="SMART" id="SM01152">
    <property type="entry name" value="DUF167"/>
    <property type="match status" value="1"/>
</dbReference>
<dbReference type="GO" id="GO:0005737">
    <property type="term" value="C:cytoplasm"/>
    <property type="evidence" value="ECO:0007669"/>
    <property type="project" value="TreeGrafter"/>
</dbReference>
<protein>
    <submittedName>
        <fullName evidence="2">Uncharacterized protein</fullName>
    </submittedName>
</protein>
<sequence>VELPKYIRETPQGVTLAIRVQPRSSRDEFIADPNADQLKVRITAPPVDSAANNALPKFIAKSLGVPPSAASLIRGQKSRNKTLLITGTDAQAVAEKLRAQK</sequence>
<name>A0A382CS37_9ZZZZ</name>
<organism evidence="2">
    <name type="scientific">marine metagenome</name>
    <dbReference type="NCBI Taxonomy" id="408172"/>
    <lineage>
        <taxon>unclassified sequences</taxon>
        <taxon>metagenomes</taxon>
        <taxon>ecological metagenomes</taxon>
    </lineage>
</organism>
<reference evidence="2" key="1">
    <citation type="submission" date="2018-05" db="EMBL/GenBank/DDBJ databases">
        <authorList>
            <person name="Lanie J.A."/>
            <person name="Ng W.-L."/>
            <person name="Kazmierczak K.M."/>
            <person name="Andrzejewski T.M."/>
            <person name="Davidsen T.M."/>
            <person name="Wayne K.J."/>
            <person name="Tettelin H."/>
            <person name="Glass J.I."/>
            <person name="Rusch D."/>
            <person name="Podicherti R."/>
            <person name="Tsui H.-C.T."/>
            <person name="Winkler M.E."/>
        </authorList>
    </citation>
    <scope>NUCLEOTIDE SEQUENCE</scope>
</reference>
<evidence type="ECO:0000256" key="1">
    <source>
        <dbReference type="ARBA" id="ARBA00010364"/>
    </source>
</evidence>
<dbReference type="PANTHER" id="PTHR13420:SF7">
    <property type="entry name" value="UPF0235 PROTEIN C15ORF40"/>
    <property type="match status" value="1"/>
</dbReference>
<evidence type="ECO:0000313" key="2">
    <source>
        <dbReference type="EMBL" id="SVB28123.1"/>
    </source>
</evidence>
<dbReference type="NCBIfam" id="TIGR00251">
    <property type="entry name" value="DUF167 family protein"/>
    <property type="match status" value="1"/>
</dbReference>
<dbReference type="EMBL" id="UINC01035547">
    <property type="protein sequence ID" value="SVB28123.1"/>
    <property type="molecule type" value="Genomic_DNA"/>
</dbReference>